<accession>A0A2S7XNR6</accession>
<evidence type="ECO:0000313" key="1">
    <source>
        <dbReference type="EMBL" id="PQJ95078.1"/>
    </source>
</evidence>
<evidence type="ECO:0000313" key="2">
    <source>
        <dbReference type="Proteomes" id="UP000239936"/>
    </source>
</evidence>
<keyword evidence="2" id="KW-1185">Reference proteome</keyword>
<protein>
    <submittedName>
        <fullName evidence="1">Uncharacterized protein</fullName>
    </submittedName>
</protein>
<organism evidence="1 2">
    <name type="scientific">Chromatium okenii</name>
    <dbReference type="NCBI Taxonomy" id="61644"/>
    <lineage>
        <taxon>Bacteria</taxon>
        <taxon>Pseudomonadati</taxon>
        <taxon>Pseudomonadota</taxon>
        <taxon>Gammaproteobacteria</taxon>
        <taxon>Chromatiales</taxon>
        <taxon>Chromatiaceae</taxon>
        <taxon>Chromatium</taxon>
    </lineage>
</organism>
<reference evidence="1 2" key="1">
    <citation type="submission" date="2018-01" db="EMBL/GenBank/DDBJ databases">
        <title>The complete genome sequence of Chromatium okenii LaCa, a purple sulfur bacterium with a turbulent life.</title>
        <authorList>
            <person name="Luedin S.M."/>
            <person name="Liechti N."/>
            <person name="Storelli N."/>
            <person name="Danza F."/>
            <person name="Wittwer M."/>
            <person name="Pothier J.F."/>
            <person name="Tonolla M.A."/>
        </authorList>
    </citation>
    <scope>NUCLEOTIDE SEQUENCE [LARGE SCALE GENOMIC DNA]</scope>
    <source>
        <strain evidence="1 2">LaCa</strain>
    </source>
</reference>
<dbReference type="EMBL" id="PPGH01000037">
    <property type="protein sequence ID" value="PQJ95078.1"/>
    <property type="molecule type" value="Genomic_DNA"/>
</dbReference>
<proteinExistence type="predicted"/>
<dbReference type="RefSeq" id="WP_105074134.1">
    <property type="nucleotide sequence ID" value="NZ_JAFLKP010000129.1"/>
</dbReference>
<dbReference type="AlphaFoldDB" id="A0A2S7XNR6"/>
<name>A0A2S7XNR6_9GAMM</name>
<comment type="caution">
    <text evidence="1">The sequence shown here is derived from an EMBL/GenBank/DDBJ whole genome shotgun (WGS) entry which is preliminary data.</text>
</comment>
<gene>
    <name evidence="1" type="ORF">CXB77_12215</name>
</gene>
<dbReference type="Proteomes" id="UP000239936">
    <property type="component" value="Unassembled WGS sequence"/>
</dbReference>
<dbReference type="OrthoDB" id="6402943at2"/>
<sequence>MTNTHCDLYFDGTLMAGTDPALVRQQLAALFKLDAAGVERLFSGQPVLVRADADAATAAKFELAFARIGAVLQLMPIAAVVEETPTPVAPAVTEKAVDRANPRFIDAPEVLTVLPQEGFIEQEAVVNMSALDTSYLSLVTETNWSLEDCQIPITPAPIADLSHLSLAAIDSTTPKRKDSEEL</sequence>